<protein>
    <recommendedName>
        <fullName evidence="4">Integral membrane protein</fullName>
    </recommendedName>
</protein>
<comment type="caution">
    <text evidence="2">The sequence shown here is derived from an EMBL/GenBank/DDBJ whole genome shotgun (WGS) entry which is preliminary data.</text>
</comment>
<keyword evidence="1" id="KW-0812">Transmembrane</keyword>
<keyword evidence="1" id="KW-1133">Transmembrane helix</keyword>
<evidence type="ECO:0008006" key="4">
    <source>
        <dbReference type="Google" id="ProtNLM"/>
    </source>
</evidence>
<name>A0AAE3W5E7_9ACTN</name>
<evidence type="ECO:0000313" key="2">
    <source>
        <dbReference type="EMBL" id="MDQ0368695.1"/>
    </source>
</evidence>
<feature type="transmembrane region" description="Helical" evidence="1">
    <location>
        <begin position="21"/>
        <end position="42"/>
    </location>
</feature>
<keyword evidence="1" id="KW-0472">Membrane</keyword>
<evidence type="ECO:0000256" key="1">
    <source>
        <dbReference type="SAM" id="Phobius"/>
    </source>
</evidence>
<accession>A0AAE3W5E7</accession>
<evidence type="ECO:0000313" key="3">
    <source>
        <dbReference type="Proteomes" id="UP001240236"/>
    </source>
</evidence>
<reference evidence="2 3" key="1">
    <citation type="submission" date="2023-07" db="EMBL/GenBank/DDBJ databases">
        <title>Sequencing the genomes of 1000 actinobacteria strains.</title>
        <authorList>
            <person name="Klenk H.-P."/>
        </authorList>
    </citation>
    <scope>NUCLEOTIDE SEQUENCE [LARGE SCALE GENOMIC DNA]</scope>
    <source>
        <strain evidence="2 3">DSM 44709</strain>
    </source>
</reference>
<keyword evidence="3" id="KW-1185">Reference proteome</keyword>
<dbReference type="Proteomes" id="UP001240236">
    <property type="component" value="Unassembled WGS sequence"/>
</dbReference>
<feature type="transmembrane region" description="Helical" evidence="1">
    <location>
        <begin position="85"/>
        <end position="102"/>
    </location>
</feature>
<organism evidence="2 3">
    <name type="scientific">Catenuloplanes indicus</name>
    <dbReference type="NCBI Taxonomy" id="137267"/>
    <lineage>
        <taxon>Bacteria</taxon>
        <taxon>Bacillati</taxon>
        <taxon>Actinomycetota</taxon>
        <taxon>Actinomycetes</taxon>
        <taxon>Micromonosporales</taxon>
        <taxon>Micromonosporaceae</taxon>
        <taxon>Catenuloplanes</taxon>
    </lineage>
</organism>
<feature type="transmembrane region" description="Helical" evidence="1">
    <location>
        <begin position="108"/>
        <end position="126"/>
    </location>
</feature>
<dbReference type="RefSeq" id="WP_307243395.1">
    <property type="nucleotide sequence ID" value="NZ_JAUSUZ010000001.1"/>
</dbReference>
<proteinExistence type="predicted"/>
<feature type="transmembrane region" description="Helical" evidence="1">
    <location>
        <begin position="54"/>
        <end position="73"/>
    </location>
</feature>
<sequence>MSTESASPAALPVVSPLTLKAAVLLLKAQAVVVGAIAIFLVFKDLTSTPTDLGVALSLTVFTVLASAVIYAIARALGNHRGGARAPGIVVQLMLLAIGYYMIEGGLAWLGIALIVLGVAVIGLILAPPSTRALGYGPQENDAA</sequence>
<dbReference type="AlphaFoldDB" id="A0AAE3W5E7"/>
<dbReference type="EMBL" id="JAUSUZ010000001">
    <property type="protein sequence ID" value="MDQ0368695.1"/>
    <property type="molecule type" value="Genomic_DNA"/>
</dbReference>
<gene>
    <name evidence="2" type="ORF">J2S42_005364</name>
</gene>